<evidence type="ECO:0000313" key="3">
    <source>
        <dbReference type="EMBL" id="MEK8026135.1"/>
    </source>
</evidence>
<name>A0ABU9BBM9_9BURK</name>
<evidence type="ECO:0000313" key="4">
    <source>
        <dbReference type="Proteomes" id="UP001368500"/>
    </source>
</evidence>
<gene>
    <name evidence="3" type="ORF">AACH11_09210</name>
</gene>
<comment type="similarity">
    <text evidence="1">Belongs to the outer membrane factor (OMF) (TC 1.B.17) family.</text>
</comment>
<feature type="compositionally biased region" description="Basic and acidic residues" evidence="2">
    <location>
        <begin position="28"/>
        <end position="48"/>
    </location>
</feature>
<dbReference type="PANTHER" id="PTHR30203:SF29">
    <property type="entry name" value="PROTEIN CYAE"/>
    <property type="match status" value="1"/>
</dbReference>
<keyword evidence="4" id="KW-1185">Reference proteome</keyword>
<dbReference type="Proteomes" id="UP001368500">
    <property type="component" value="Unassembled WGS sequence"/>
</dbReference>
<feature type="compositionally biased region" description="Low complexity" evidence="2">
    <location>
        <begin position="332"/>
        <end position="358"/>
    </location>
</feature>
<evidence type="ECO:0000256" key="1">
    <source>
        <dbReference type="ARBA" id="ARBA00007613"/>
    </source>
</evidence>
<dbReference type="RefSeq" id="WP_341373918.1">
    <property type="nucleotide sequence ID" value="NZ_JBBUTF010000007.1"/>
</dbReference>
<dbReference type="InterPro" id="IPR003423">
    <property type="entry name" value="OMP_efflux"/>
</dbReference>
<accession>A0ABU9BBM9</accession>
<feature type="region of interest" description="Disordered" evidence="2">
    <location>
        <begin position="1"/>
        <end position="51"/>
    </location>
</feature>
<dbReference type="Gene3D" id="1.20.1600.10">
    <property type="entry name" value="Outer membrane efflux proteins (OEP)"/>
    <property type="match status" value="1"/>
</dbReference>
<evidence type="ECO:0000256" key="2">
    <source>
        <dbReference type="SAM" id="MobiDB-lite"/>
    </source>
</evidence>
<sequence length="544" mass="56511">MDKETGVGMRAGHDGPGGDAVDGVGGGDEGRGGCDGRDGRDGLGERGSRARTWARRVGAASGRVLLASVGVLSSVQAQPQVVRPVAIGTMGTVESIGSVGVVPADEPAADPVSGCAPWPLAAARPGEVARPLPLALEPVLRLAACRAVAWRRAGVELQAAQAQRDQARAAYWPQWSVATSRTRIAGVDAGSQERSVSGRWTVLDFGARAAAVRAGEQGIQAAEAERQARWLQALASTVDLYADALAADGRLTAARANVDSARTAERVAAQRQRGGAASLGETLQAQRARSQAALELTRAGAARERALHALALALGLPASAALQLDAAAALDEAMPPSGPGTATPTTPTTPATPATPAGLPLAEHPQRRAAEARQMQAQDRLAAARAERWGAVQIDGSLSRVKDSAGGYSSRTVGLSWSLPLLDGGLGASRQREAEAQVEAARLDAEQAARGLRQQRLLQQTALDGEREALQESARLLAAAEQAWDVVQERFRLGVSSYTELLATQDALAAARLQRAGAQAEWLRARWQLALAGGLPLPEGLMRP</sequence>
<dbReference type="EMBL" id="JBBUTF010000007">
    <property type="protein sequence ID" value="MEK8026135.1"/>
    <property type="molecule type" value="Genomic_DNA"/>
</dbReference>
<comment type="caution">
    <text evidence="3">The sequence shown here is derived from an EMBL/GenBank/DDBJ whole genome shotgun (WGS) entry which is preliminary data.</text>
</comment>
<proteinExistence type="inferred from homology"/>
<reference evidence="3 4" key="1">
    <citation type="submission" date="2024-04" db="EMBL/GenBank/DDBJ databases">
        <title>Novel species of the genus Ideonella isolated from streams.</title>
        <authorList>
            <person name="Lu H."/>
        </authorList>
    </citation>
    <scope>NUCLEOTIDE SEQUENCE [LARGE SCALE GENOMIC DNA]</scope>
    <source>
        <strain evidence="3 4">BYS139W</strain>
    </source>
</reference>
<organism evidence="3 4">
    <name type="scientific">Pseudaquabacterium rugosum</name>
    <dbReference type="NCBI Taxonomy" id="2984194"/>
    <lineage>
        <taxon>Bacteria</taxon>
        <taxon>Pseudomonadati</taxon>
        <taxon>Pseudomonadota</taxon>
        <taxon>Betaproteobacteria</taxon>
        <taxon>Burkholderiales</taxon>
        <taxon>Sphaerotilaceae</taxon>
        <taxon>Pseudaquabacterium</taxon>
    </lineage>
</organism>
<dbReference type="Pfam" id="PF02321">
    <property type="entry name" value="OEP"/>
    <property type="match status" value="2"/>
</dbReference>
<dbReference type="InterPro" id="IPR010131">
    <property type="entry name" value="MdtP/NodT-like"/>
</dbReference>
<feature type="compositionally biased region" description="Gly residues" evidence="2">
    <location>
        <begin position="14"/>
        <end position="27"/>
    </location>
</feature>
<protein>
    <submittedName>
        <fullName evidence="3">TolC family protein</fullName>
    </submittedName>
</protein>
<dbReference type="PANTHER" id="PTHR30203">
    <property type="entry name" value="OUTER MEMBRANE CATION EFFLUX PROTEIN"/>
    <property type="match status" value="1"/>
</dbReference>
<feature type="region of interest" description="Disordered" evidence="2">
    <location>
        <begin position="332"/>
        <end position="360"/>
    </location>
</feature>
<dbReference type="SUPFAM" id="SSF56954">
    <property type="entry name" value="Outer membrane efflux proteins (OEP)"/>
    <property type="match status" value="1"/>
</dbReference>